<evidence type="ECO:0000313" key="5">
    <source>
        <dbReference type="Proteomes" id="UP001500630"/>
    </source>
</evidence>
<protein>
    <recommendedName>
        <fullName evidence="6">Carbohydrate ABC transporter substrate-binding protein</fullName>
    </recommendedName>
</protein>
<dbReference type="SUPFAM" id="SSF53850">
    <property type="entry name" value="Periplasmic binding protein-like II"/>
    <property type="match status" value="1"/>
</dbReference>
<evidence type="ECO:0000256" key="2">
    <source>
        <dbReference type="ARBA" id="ARBA00022448"/>
    </source>
</evidence>
<proteinExistence type="inferred from homology"/>
<sequence length="441" mass="46452">MQTKWTALAAAAALTLGLAACSDPSVETTAAPDGTAAASAWADPRAKLDGVKLTIWAAQNSNTVPKRVVESFQQATGAMVEVVTIPDPYEQGIQTKVATGDKPDLAFWQPTASMLTAINAKANLQPLDGAPWLPQLAPDLRDITGLLDGTRYAALITSPAVEGVYYNKEVFAANKITDPPKSFDEMVTLARTLKSKGVTPFFEMAGDKWATQWWVQVQLADAAKDGLWEKINTGKETFGGPAVLGAIKTYKSLIDAGLFNSDIKTATFEDQGAALLAGKAAMVVQVNSFFGQLQAKADTAALNEKIGFFPISPSGNVGTFIPDQSNALVAFKTGDARREAAARQLLAFWMGPGYGDFVADRNTVSLQPSVPSPQGVPQALLDVHASLPASVGSMQALAIANPDLYLNLADMITGTMTPEKVASATQEQFAQLAKAAGAPGF</sequence>
<dbReference type="PANTHER" id="PTHR43649">
    <property type="entry name" value="ARABINOSE-BINDING PROTEIN-RELATED"/>
    <property type="match status" value="1"/>
</dbReference>
<keyword evidence="5" id="KW-1185">Reference proteome</keyword>
<evidence type="ECO:0000256" key="3">
    <source>
        <dbReference type="SAM" id="SignalP"/>
    </source>
</evidence>
<gene>
    <name evidence="4" type="ORF">GCM10022419_093030</name>
</gene>
<keyword evidence="2" id="KW-0813">Transport</keyword>
<dbReference type="RefSeq" id="WP_345572406.1">
    <property type="nucleotide sequence ID" value="NZ_BAABDQ010000030.1"/>
</dbReference>
<feature type="signal peptide" evidence="3">
    <location>
        <begin position="1"/>
        <end position="22"/>
    </location>
</feature>
<dbReference type="EMBL" id="BAABDQ010000030">
    <property type="protein sequence ID" value="GAA3595168.1"/>
    <property type="molecule type" value="Genomic_DNA"/>
</dbReference>
<comment type="caution">
    <text evidence="4">The sequence shown here is derived from an EMBL/GenBank/DDBJ whole genome shotgun (WGS) entry which is preliminary data.</text>
</comment>
<feature type="chain" id="PRO_5045124326" description="Carbohydrate ABC transporter substrate-binding protein" evidence="3">
    <location>
        <begin position="23"/>
        <end position="441"/>
    </location>
</feature>
<dbReference type="Proteomes" id="UP001500630">
    <property type="component" value="Unassembled WGS sequence"/>
</dbReference>
<accession>A0ABP6Z3L9</accession>
<evidence type="ECO:0000313" key="4">
    <source>
        <dbReference type="EMBL" id="GAA3595168.1"/>
    </source>
</evidence>
<evidence type="ECO:0008006" key="6">
    <source>
        <dbReference type="Google" id="ProtNLM"/>
    </source>
</evidence>
<organism evidence="4 5">
    <name type="scientific">Nonomuraea rosea</name>
    <dbReference type="NCBI Taxonomy" id="638574"/>
    <lineage>
        <taxon>Bacteria</taxon>
        <taxon>Bacillati</taxon>
        <taxon>Actinomycetota</taxon>
        <taxon>Actinomycetes</taxon>
        <taxon>Streptosporangiales</taxon>
        <taxon>Streptosporangiaceae</taxon>
        <taxon>Nonomuraea</taxon>
    </lineage>
</organism>
<dbReference type="PANTHER" id="PTHR43649:SF29">
    <property type="entry name" value="OSMOPROTECTIVE COMPOUNDS-BINDING PROTEIN GGTB"/>
    <property type="match status" value="1"/>
</dbReference>
<comment type="similarity">
    <text evidence="1">Belongs to the bacterial solute-binding protein 1 family.</text>
</comment>
<name>A0ABP6Z3L9_9ACTN</name>
<dbReference type="InterPro" id="IPR050490">
    <property type="entry name" value="Bact_solute-bd_prot1"/>
</dbReference>
<keyword evidence="3" id="KW-0732">Signal</keyword>
<evidence type="ECO:0000256" key="1">
    <source>
        <dbReference type="ARBA" id="ARBA00008520"/>
    </source>
</evidence>
<reference evidence="5" key="1">
    <citation type="journal article" date="2019" name="Int. J. Syst. Evol. Microbiol.">
        <title>The Global Catalogue of Microorganisms (GCM) 10K type strain sequencing project: providing services to taxonomists for standard genome sequencing and annotation.</title>
        <authorList>
            <consortium name="The Broad Institute Genomics Platform"/>
            <consortium name="The Broad Institute Genome Sequencing Center for Infectious Disease"/>
            <person name="Wu L."/>
            <person name="Ma J."/>
        </authorList>
    </citation>
    <scope>NUCLEOTIDE SEQUENCE [LARGE SCALE GENOMIC DNA]</scope>
    <source>
        <strain evidence="5">JCM 17326</strain>
    </source>
</reference>
<dbReference type="PROSITE" id="PS51257">
    <property type="entry name" value="PROKAR_LIPOPROTEIN"/>
    <property type="match status" value="1"/>
</dbReference>
<dbReference type="Gene3D" id="3.40.190.10">
    <property type="entry name" value="Periplasmic binding protein-like II"/>
    <property type="match status" value="2"/>
</dbReference>